<feature type="transmembrane region" description="Helical" evidence="7">
    <location>
        <begin position="29"/>
        <end position="48"/>
    </location>
</feature>
<comment type="similarity">
    <text evidence="6">Belongs to the ABC-4 integral membrane protein family.</text>
</comment>
<evidence type="ECO:0000256" key="2">
    <source>
        <dbReference type="ARBA" id="ARBA00022475"/>
    </source>
</evidence>
<feature type="transmembrane region" description="Helical" evidence="7">
    <location>
        <begin position="346"/>
        <end position="371"/>
    </location>
</feature>
<dbReference type="Pfam" id="PF02687">
    <property type="entry name" value="FtsX"/>
    <property type="match status" value="1"/>
</dbReference>
<evidence type="ECO:0008006" key="12">
    <source>
        <dbReference type="Google" id="ProtNLM"/>
    </source>
</evidence>
<keyword evidence="3 7" id="KW-0812">Transmembrane</keyword>
<dbReference type="InterPro" id="IPR025857">
    <property type="entry name" value="MacB_PCD"/>
</dbReference>
<comment type="caution">
    <text evidence="10">The sequence shown here is derived from an EMBL/GenBank/DDBJ whole genome shotgun (WGS) entry which is preliminary data.</text>
</comment>
<dbReference type="Pfam" id="PF12704">
    <property type="entry name" value="MacB_PCD"/>
    <property type="match status" value="1"/>
</dbReference>
<name>A0ABQ1HT76_9GAMM</name>
<evidence type="ECO:0000259" key="9">
    <source>
        <dbReference type="Pfam" id="PF12704"/>
    </source>
</evidence>
<comment type="subcellular location">
    <subcellularLocation>
        <location evidence="1">Cell membrane</location>
        <topology evidence="1">Multi-pass membrane protein</topology>
    </subcellularLocation>
</comment>
<keyword evidence="2" id="KW-1003">Cell membrane</keyword>
<keyword evidence="11" id="KW-1185">Reference proteome</keyword>
<dbReference type="InterPro" id="IPR003838">
    <property type="entry name" value="ABC3_permease_C"/>
</dbReference>
<gene>
    <name evidence="10" type="ORF">GCM10011521_27540</name>
</gene>
<keyword evidence="5 7" id="KW-0472">Membrane</keyword>
<dbReference type="EMBL" id="BMKC01000004">
    <property type="protein sequence ID" value="GGA87627.1"/>
    <property type="molecule type" value="Genomic_DNA"/>
</dbReference>
<feature type="transmembrane region" description="Helical" evidence="7">
    <location>
        <begin position="377"/>
        <end position="400"/>
    </location>
</feature>
<feature type="domain" description="ABC3 transporter permease C-terminal" evidence="8">
    <location>
        <begin position="297"/>
        <end position="409"/>
    </location>
</feature>
<sequence length="417" mass="44508">MIRWHHLNDRLAWREAFEELSRRKLRTGLTLLGLVFGVGSIVAMQAVGEGSRREALRLVEGLGLTNLVVEAKTFDETTLREQRTRSLGLTRADAQAALDVVPGAIAMATEKRLRTDSVASDHASADAQASAISPSFFELGSLRIGEGRALTDDDDAALAAVAVLGHQAARSLFPQGGAVGQYVKVNHAWLEVVGVLADRDLSADRFQGVPLGLESNRVFVPMASGLARFRLQPMEDEVDRLLVRVDAPERIDQGAQVLAALLEQRHAGADDYTLVIPAQLFAQHQQTQRIFRVVMSAIAGVSLLVGGIGIMNIMLANVLERRREVGLLRALGARKADVVAQFLREAAVICVAGALLGVAFGIALAYGIAALAGWGVAWAPVPIVVAVLLCTGVGLAFGVYPAKQAAELDPIASLRTE</sequence>
<organism evidence="10 11">
    <name type="scientific">Arenimonas soli</name>
    <dbReference type="NCBI Taxonomy" id="2269504"/>
    <lineage>
        <taxon>Bacteria</taxon>
        <taxon>Pseudomonadati</taxon>
        <taxon>Pseudomonadota</taxon>
        <taxon>Gammaproteobacteria</taxon>
        <taxon>Lysobacterales</taxon>
        <taxon>Lysobacteraceae</taxon>
        <taxon>Arenimonas</taxon>
    </lineage>
</organism>
<feature type="transmembrane region" description="Helical" evidence="7">
    <location>
        <begin position="293"/>
        <end position="319"/>
    </location>
</feature>
<evidence type="ECO:0000256" key="7">
    <source>
        <dbReference type="SAM" id="Phobius"/>
    </source>
</evidence>
<evidence type="ECO:0000256" key="3">
    <source>
        <dbReference type="ARBA" id="ARBA00022692"/>
    </source>
</evidence>
<proteinExistence type="inferred from homology"/>
<reference evidence="11" key="1">
    <citation type="journal article" date="2019" name="Int. J. Syst. Evol. Microbiol.">
        <title>The Global Catalogue of Microorganisms (GCM) 10K type strain sequencing project: providing services to taxonomists for standard genome sequencing and annotation.</title>
        <authorList>
            <consortium name="The Broad Institute Genomics Platform"/>
            <consortium name="The Broad Institute Genome Sequencing Center for Infectious Disease"/>
            <person name="Wu L."/>
            <person name="Ma J."/>
        </authorList>
    </citation>
    <scope>NUCLEOTIDE SEQUENCE [LARGE SCALE GENOMIC DNA]</scope>
    <source>
        <strain evidence="11">CGMCC 1.15905</strain>
    </source>
</reference>
<dbReference type="PANTHER" id="PTHR30572:SF4">
    <property type="entry name" value="ABC TRANSPORTER PERMEASE YTRF"/>
    <property type="match status" value="1"/>
</dbReference>
<evidence type="ECO:0000313" key="10">
    <source>
        <dbReference type="EMBL" id="GGA87627.1"/>
    </source>
</evidence>
<evidence type="ECO:0000256" key="6">
    <source>
        <dbReference type="ARBA" id="ARBA00038076"/>
    </source>
</evidence>
<evidence type="ECO:0000313" key="11">
    <source>
        <dbReference type="Proteomes" id="UP000623419"/>
    </source>
</evidence>
<evidence type="ECO:0000259" key="8">
    <source>
        <dbReference type="Pfam" id="PF02687"/>
    </source>
</evidence>
<dbReference type="InterPro" id="IPR050250">
    <property type="entry name" value="Macrolide_Exporter_MacB"/>
</dbReference>
<evidence type="ECO:0000256" key="1">
    <source>
        <dbReference type="ARBA" id="ARBA00004651"/>
    </source>
</evidence>
<dbReference type="Proteomes" id="UP000623419">
    <property type="component" value="Unassembled WGS sequence"/>
</dbReference>
<dbReference type="RefSeq" id="WP_188665661.1">
    <property type="nucleotide sequence ID" value="NZ_BMKC01000004.1"/>
</dbReference>
<evidence type="ECO:0000256" key="4">
    <source>
        <dbReference type="ARBA" id="ARBA00022989"/>
    </source>
</evidence>
<keyword evidence="4 7" id="KW-1133">Transmembrane helix</keyword>
<dbReference type="PANTHER" id="PTHR30572">
    <property type="entry name" value="MEMBRANE COMPONENT OF TRANSPORTER-RELATED"/>
    <property type="match status" value="1"/>
</dbReference>
<accession>A0ABQ1HT76</accession>
<evidence type="ECO:0000256" key="5">
    <source>
        <dbReference type="ARBA" id="ARBA00023136"/>
    </source>
</evidence>
<protein>
    <recommendedName>
        <fullName evidence="12">ABC transporter permease</fullName>
    </recommendedName>
</protein>
<feature type="domain" description="MacB-like periplasmic core" evidence="9">
    <location>
        <begin position="27"/>
        <end position="258"/>
    </location>
</feature>